<organism evidence="3 4">
    <name type="scientific">Bifidobacterium animalis subsp. lactis</name>
    <name type="common">Bifidobacterium lactis</name>
    <dbReference type="NCBI Taxonomy" id="302911"/>
    <lineage>
        <taxon>Bacteria</taxon>
        <taxon>Bacillati</taxon>
        <taxon>Actinomycetota</taxon>
        <taxon>Actinomycetes</taxon>
        <taxon>Bifidobacteriales</taxon>
        <taxon>Bifidobacteriaceae</taxon>
        <taxon>Bifidobacterium</taxon>
    </lineage>
</organism>
<dbReference type="RefSeq" id="WP_130077402.1">
    <property type="nucleotide sequence ID" value="NZ_RSCO01000020.1"/>
</dbReference>
<evidence type="ECO:0000313" key="3">
    <source>
        <dbReference type="EMBL" id="RYM95311.1"/>
    </source>
</evidence>
<accession>A0A8B3RI81</accession>
<dbReference type="Proteomes" id="UP000293613">
    <property type="component" value="Unassembled WGS sequence"/>
</dbReference>
<proteinExistence type="predicted"/>
<protein>
    <submittedName>
        <fullName evidence="3">Mobilization protein</fullName>
    </submittedName>
</protein>
<evidence type="ECO:0000256" key="1">
    <source>
        <dbReference type="SAM" id="Coils"/>
    </source>
</evidence>
<gene>
    <name evidence="3" type="ORF">PG2011B_0780</name>
</gene>
<keyword evidence="1" id="KW-0175">Coiled coil</keyword>
<dbReference type="EMBL" id="RSCO01000020">
    <property type="protein sequence ID" value="RYM95311.1"/>
    <property type="molecule type" value="Genomic_DNA"/>
</dbReference>
<feature type="coiled-coil region" evidence="1">
    <location>
        <begin position="120"/>
        <end position="147"/>
    </location>
</feature>
<feature type="compositionally biased region" description="Basic residues" evidence="2">
    <location>
        <begin position="10"/>
        <end position="20"/>
    </location>
</feature>
<dbReference type="AlphaFoldDB" id="A0A8B3RI81"/>
<name>A0A8B3RI81_BIFAN</name>
<evidence type="ECO:0000256" key="2">
    <source>
        <dbReference type="SAM" id="MobiDB-lite"/>
    </source>
</evidence>
<sequence length="189" mass="21861">MADNYEKRSGKSTRQRKSKSLRQTVVQVRMNDEEIALLDSKRGTESRSLFLRRALHDDARNNRELVTVRVPELEGVRMDLKRIGVNANQIARRYNMEAKNARPWSTMSAPAGTREDVKSFEEFTQELRKTNTLLEQLNESVRKQTMEMQLSELYPEVRVLLEDFGDATHLPDVVDELLSDERHEVGGDV</sequence>
<reference evidence="3 4" key="1">
    <citation type="journal article" date="2019" name="Appl. Environ. Microbiol.">
        <title>Dissecting the evolutionary development of the Bifidobacterium animalis species through comparative genomics analyses.</title>
        <authorList>
            <person name="Lugli G.A."/>
            <person name="Mancino W."/>
            <person name="Milani C."/>
            <person name="Duranti S."/>
            <person name="Mancabelli L."/>
            <person name="Napoli S."/>
            <person name="Mangifesta M."/>
            <person name="Viappiani A."/>
            <person name="Anzalone R."/>
            <person name="Longhi G."/>
            <person name="van Sinderen D."/>
            <person name="Ventura M."/>
            <person name="Turroni F."/>
        </authorList>
    </citation>
    <scope>NUCLEOTIDE SEQUENCE [LARGE SCALE GENOMIC DNA]</scope>
    <source>
        <strain evidence="3 4">2011B</strain>
    </source>
</reference>
<evidence type="ECO:0000313" key="4">
    <source>
        <dbReference type="Proteomes" id="UP000293613"/>
    </source>
</evidence>
<feature type="region of interest" description="Disordered" evidence="2">
    <location>
        <begin position="1"/>
        <end position="23"/>
    </location>
</feature>
<comment type="caution">
    <text evidence="3">The sequence shown here is derived from an EMBL/GenBank/DDBJ whole genome shotgun (WGS) entry which is preliminary data.</text>
</comment>